<accession>A0A2N9IZ65</accession>
<gene>
    <name evidence="2" type="ORF">FSB_LOCUS57351</name>
</gene>
<feature type="compositionally biased region" description="Polar residues" evidence="1">
    <location>
        <begin position="10"/>
        <end position="42"/>
    </location>
</feature>
<reference evidence="2" key="1">
    <citation type="submission" date="2018-02" db="EMBL/GenBank/DDBJ databases">
        <authorList>
            <person name="Cohen D.B."/>
            <person name="Kent A.D."/>
        </authorList>
    </citation>
    <scope>NUCLEOTIDE SEQUENCE</scope>
</reference>
<organism evidence="2">
    <name type="scientific">Fagus sylvatica</name>
    <name type="common">Beechnut</name>
    <dbReference type="NCBI Taxonomy" id="28930"/>
    <lineage>
        <taxon>Eukaryota</taxon>
        <taxon>Viridiplantae</taxon>
        <taxon>Streptophyta</taxon>
        <taxon>Embryophyta</taxon>
        <taxon>Tracheophyta</taxon>
        <taxon>Spermatophyta</taxon>
        <taxon>Magnoliopsida</taxon>
        <taxon>eudicotyledons</taxon>
        <taxon>Gunneridae</taxon>
        <taxon>Pentapetalae</taxon>
        <taxon>rosids</taxon>
        <taxon>fabids</taxon>
        <taxon>Fagales</taxon>
        <taxon>Fagaceae</taxon>
        <taxon>Fagus</taxon>
    </lineage>
</organism>
<sequence>MLLRPFGATTYKQPNKATKLTEISATQTAKSISHHSNQTKQPNPEKFQQPRRQAWRPQAAGLAVGDLQTGGDRARQATAAGLAVGDPQPAGNGKTFRRPAGISTASHRSRLAVGETGRDLHGKPPRQAGVVSPSRRGQRGGISFKPWPWGGCLMGGGEVQRAKRKERAEKRESREKKREKIFRRNERREKFLE</sequence>
<protein>
    <submittedName>
        <fullName evidence="2">Uncharacterized protein</fullName>
    </submittedName>
</protein>
<proteinExistence type="predicted"/>
<feature type="compositionally biased region" description="Basic and acidic residues" evidence="1">
    <location>
        <begin position="166"/>
        <end position="193"/>
    </location>
</feature>
<feature type="compositionally biased region" description="Low complexity" evidence="1">
    <location>
        <begin position="50"/>
        <end position="60"/>
    </location>
</feature>
<name>A0A2N9IZ65_FAGSY</name>
<evidence type="ECO:0000256" key="1">
    <source>
        <dbReference type="SAM" id="MobiDB-lite"/>
    </source>
</evidence>
<dbReference type="AlphaFoldDB" id="A0A2N9IZ65"/>
<evidence type="ECO:0000313" key="2">
    <source>
        <dbReference type="EMBL" id="SPD29469.1"/>
    </source>
</evidence>
<feature type="region of interest" description="Disordered" evidence="1">
    <location>
        <begin position="1"/>
        <end position="193"/>
    </location>
</feature>
<dbReference type="EMBL" id="OIVN01006271">
    <property type="protein sequence ID" value="SPD29469.1"/>
    <property type="molecule type" value="Genomic_DNA"/>
</dbReference>